<evidence type="ECO:0000313" key="3">
    <source>
        <dbReference type="Proteomes" id="UP000007039"/>
    </source>
</evidence>
<accession>E4TFQ3</accession>
<organism evidence="2 3">
    <name type="scientific">Calditerrivibrio nitroreducens (strain DSM 19672 / NBRC 101217 / Yu37-1)</name>
    <dbReference type="NCBI Taxonomy" id="768670"/>
    <lineage>
        <taxon>Bacteria</taxon>
        <taxon>Pseudomonadati</taxon>
        <taxon>Deferribacterota</taxon>
        <taxon>Deferribacteres</taxon>
        <taxon>Deferribacterales</taxon>
        <taxon>Calditerrivibrionaceae</taxon>
    </lineage>
</organism>
<dbReference type="RefSeq" id="WP_013450734.1">
    <property type="nucleotide sequence ID" value="NC_014758.1"/>
</dbReference>
<dbReference type="EMBL" id="CP002347">
    <property type="protein sequence ID" value="ADR18521.1"/>
    <property type="molecule type" value="Genomic_DNA"/>
</dbReference>
<dbReference type="eggNOG" id="ENOG502ZW98">
    <property type="taxonomic scope" value="Bacteria"/>
</dbReference>
<dbReference type="Pfam" id="PF23947">
    <property type="entry name" value="DUF7281"/>
    <property type="match status" value="1"/>
</dbReference>
<dbReference type="Proteomes" id="UP000007039">
    <property type="component" value="Chromosome"/>
</dbReference>
<reference key="1">
    <citation type="submission" date="2010-11" db="EMBL/GenBank/DDBJ databases">
        <title>The complete genome of chromosome of Calditerrivibrio nitroreducens DSM 19672.</title>
        <authorList>
            <consortium name="US DOE Joint Genome Institute (JGI-PGF)"/>
            <person name="Lucas S."/>
            <person name="Copeland A."/>
            <person name="Lapidus A."/>
            <person name="Bruce D."/>
            <person name="Goodwin L."/>
            <person name="Pitluck S."/>
            <person name="Kyrpides N."/>
            <person name="Mavromatis K."/>
            <person name="Ivanova N."/>
            <person name="Mikhailova N."/>
            <person name="Zeytun A."/>
            <person name="Brettin T."/>
            <person name="Detter J.C."/>
            <person name="Tapia R."/>
            <person name="Han C."/>
            <person name="Land M."/>
            <person name="Hauser L."/>
            <person name="Markowitz V."/>
            <person name="Cheng J.-F."/>
            <person name="Hugenholtz P."/>
            <person name="Woyke T."/>
            <person name="Wu D."/>
            <person name="Spring S."/>
            <person name="Schroeder M."/>
            <person name="Brambilla E."/>
            <person name="Klenk H.-P."/>
            <person name="Eisen J.A."/>
        </authorList>
    </citation>
    <scope>NUCLEOTIDE SEQUENCE [LARGE SCALE GENOMIC DNA]</scope>
    <source>
        <strain>DSM 19672</strain>
    </source>
</reference>
<evidence type="ECO:0000259" key="1">
    <source>
        <dbReference type="Pfam" id="PF23947"/>
    </source>
</evidence>
<evidence type="ECO:0000313" key="2">
    <source>
        <dbReference type="EMBL" id="ADR18521.1"/>
    </source>
</evidence>
<dbReference type="HOGENOM" id="CLU_893349_0_0_0"/>
<sequence length="311" mass="36769">MIVKRAYLINKLLKDGKIKYSEELKDFVDMNVLKKEKLFLTINDREFLLDFFKNHCEKILDRLNLLNKKYNVKITDEKTLNDAANLSEYLENIDKNDIDIRHISSKLFQDSKRITHNYILHKIYKYHVETLYNITYIKTDTPILFGNLDILEITIQNGYFSLFVNNMTHIKTSAEKIVIFENLKPFFRLKPKNALFIYSGGFENASKIGEWLKNFDSEKVHFGDLDPSGLSIAELTIGDNGKFFPDINIIKLIIQKDRFQNAERNYQENYRNNLLNEIARYMKSYNLRIEQEYVTNLICSKEIATPEWCVI</sequence>
<gene>
    <name evidence="2" type="ordered locus">Calni_0609</name>
</gene>
<dbReference type="OrthoDB" id="9793854at2"/>
<dbReference type="STRING" id="768670.Calni_0609"/>
<dbReference type="InterPro" id="IPR055705">
    <property type="entry name" value="DUF7281"/>
</dbReference>
<dbReference type="InterPro" id="IPR036078">
    <property type="entry name" value="Spo11/TopoVI_A_sf"/>
</dbReference>
<keyword evidence="3" id="KW-1185">Reference proteome</keyword>
<dbReference type="KEGG" id="cni:Calni_0609"/>
<dbReference type="GO" id="GO:0003677">
    <property type="term" value="F:DNA binding"/>
    <property type="evidence" value="ECO:0007669"/>
    <property type="project" value="InterPro"/>
</dbReference>
<proteinExistence type="predicted"/>
<dbReference type="AlphaFoldDB" id="E4TFQ3"/>
<dbReference type="SUPFAM" id="SSF56726">
    <property type="entry name" value="DNA topoisomerase IV, alpha subunit"/>
    <property type="match status" value="1"/>
</dbReference>
<reference evidence="2 3" key="2">
    <citation type="journal article" date="2011" name="Stand. Genomic Sci.">
        <title>Complete genome sequence of Calditerrivibrio nitroreducens type strain (Yu37-1).</title>
        <authorList>
            <person name="Pitluck S."/>
            <person name="Sikorski J."/>
            <person name="Zeytun A."/>
            <person name="Lapidus A."/>
            <person name="Nolan M."/>
            <person name="Lucas S."/>
            <person name="Hammon N."/>
            <person name="Deshpande S."/>
            <person name="Cheng J.F."/>
            <person name="Tapia R."/>
            <person name="Han C."/>
            <person name="Goodwin L."/>
            <person name="Liolios K."/>
            <person name="Pagani I."/>
            <person name="Ivanova N."/>
            <person name="Mavromatis K."/>
            <person name="Pati A."/>
            <person name="Chen A."/>
            <person name="Palaniappan K."/>
            <person name="Hauser L."/>
            <person name="Chang Y.J."/>
            <person name="Jeffries C.D."/>
            <person name="Detter J.C."/>
            <person name="Brambilla E."/>
            <person name="Djao O.D."/>
            <person name="Rohde M."/>
            <person name="Spring S."/>
            <person name="Goker M."/>
            <person name="Woyke T."/>
            <person name="Bristow J."/>
            <person name="Eisen J.A."/>
            <person name="Markowitz V."/>
            <person name="Hugenholtz P."/>
            <person name="Kyrpides N.C."/>
            <person name="Klenk H.P."/>
            <person name="Land M."/>
        </authorList>
    </citation>
    <scope>NUCLEOTIDE SEQUENCE [LARGE SCALE GENOMIC DNA]</scope>
    <source>
        <strain evidence="3">DSM 19672 / NBRC 101217 / Yu37-1</strain>
    </source>
</reference>
<feature type="domain" description="DUF7281" evidence="1">
    <location>
        <begin position="163"/>
        <end position="293"/>
    </location>
</feature>
<protein>
    <recommendedName>
        <fullName evidence="1">DUF7281 domain-containing protein</fullName>
    </recommendedName>
</protein>
<name>E4TFQ3_CALNY</name>
<dbReference type="GO" id="GO:0005694">
    <property type="term" value="C:chromosome"/>
    <property type="evidence" value="ECO:0007669"/>
    <property type="project" value="InterPro"/>
</dbReference>